<dbReference type="Proteomes" id="UP000014040">
    <property type="component" value="Unassembled WGS sequence"/>
</dbReference>
<reference evidence="4 5" key="1">
    <citation type="submission" date="2012-12" db="EMBL/GenBank/DDBJ databases">
        <title>The Genome Sequence of Bacillus cereus VD021.</title>
        <authorList>
            <consortium name="The Broad Institute Genome Sequencing Platform"/>
            <consortium name="The Broad Institute Genome Sequencing Center for Infectious Disease"/>
            <person name="Feldgarden M."/>
            <person name="Van der Auwera G.A."/>
            <person name="Mahillon J."/>
            <person name="Duprez V."/>
            <person name="Timmery S."/>
            <person name="Mattelet C."/>
            <person name="Dierick K."/>
            <person name="Sun M."/>
            <person name="Yu Z."/>
            <person name="Zhu L."/>
            <person name="Hu X."/>
            <person name="Shank E.B."/>
            <person name="Swiecicka I."/>
            <person name="Hansen B.M."/>
            <person name="Andrup L."/>
            <person name="Walker B."/>
            <person name="Young S.K."/>
            <person name="Zeng Q."/>
            <person name="Gargeya S."/>
            <person name="Fitzgerald M."/>
            <person name="Haas B."/>
            <person name="Abouelleil A."/>
            <person name="Alvarado L."/>
            <person name="Arachchi H.M."/>
            <person name="Berlin A.M."/>
            <person name="Chapman S.B."/>
            <person name="Dewar J."/>
            <person name="Goldberg J."/>
            <person name="Griggs A."/>
            <person name="Gujja S."/>
            <person name="Hansen M."/>
            <person name="Howarth C."/>
            <person name="Imamovic A."/>
            <person name="Larimer J."/>
            <person name="McCowan C."/>
            <person name="Murphy C."/>
            <person name="Neiman D."/>
            <person name="Pearson M."/>
            <person name="Priest M."/>
            <person name="Roberts A."/>
            <person name="Saif S."/>
            <person name="Shea T."/>
            <person name="Sisk P."/>
            <person name="Sykes S."/>
            <person name="Wortman J."/>
            <person name="Nusbaum C."/>
            <person name="Birren B."/>
        </authorList>
    </citation>
    <scope>NUCLEOTIDE SEQUENCE [LARGE SCALE GENOMIC DNA]</scope>
    <source>
        <strain evidence="4 5">VD021</strain>
    </source>
</reference>
<dbReference type="AlphaFoldDB" id="R8GY23"/>
<feature type="transmembrane region" description="Helical" evidence="2">
    <location>
        <begin position="103"/>
        <end position="119"/>
    </location>
</feature>
<dbReference type="HOGENOM" id="CLU_932711_0_0_9"/>
<evidence type="ECO:0000256" key="2">
    <source>
        <dbReference type="SAM" id="Phobius"/>
    </source>
</evidence>
<keyword evidence="1" id="KW-0175">Coiled coil</keyword>
<dbReference type="RefSeq" id="WP_016101344.1">
    <property type="nucleotide sequence ID" value="NZ_KB976275.1"/>
</dbReference>
<sequence>MNALDRALNSINLIIKAAEEDENIANDLPDDMPGADSLQAFIDEYEKKLAKLLRKQMKYYYDSINSYGAADSVVTEDLLSYLEFDLFANDDFESEMSTLAEEMLIAIIIVLCGIIMEGIDPDILFEELADTTISVITAWSINLAALLFLATRNGILAAVTAAITGGATLSALAIAIQDLWLFSRKRAANVAINEVLTALSIAQQESYGQSPAVTGKMWVHTDRQEGNPRANHQKMDSVGIPVNEEFQIIDSDETCMYPREPKLSPAEKINCNCVVFPVIDGKTLRLSKEDKEALRQEYLAERRLYS</sequence>
<evidence type="ECO:0000313" key="4">
    <source>
        <dbReference type="EMBL" id="EOO65481.1"/>
    </source>
</evidence>
<evidence type="ECO:0000313" key="5">
    <source>
        <dbReference type="Proteomes" id="UP000014040"/>
    </source>
</evidence>
<dbReference type="PATRIC" id="fig|1053224.3.peg.6105"/>
<feature type="transmembrane region" description="Helical" evidence="2">
    <location>
        <begin position="131"/>
        <end position="149"/>
    </location>
</feature>
<evidence type="ECO:0000259" key="3">
    <source>
        <dbReference type="Pfam" id="PF04233"/>
    </source>
</evidence>
<feature type="coiled-coil region" evidence="1">
    <location>
        <begin position="1"/>
        <end position="55"/>
    </location>
</feature>
<evidence type="ECO:0000256" key="1">
    <source>
        <dbReference type="SAM" id="Coils"/>
    </source>
</evidence>
<keyword evidence="2" id="KW-0812">Transmembrane</keyword>
<keyword evidence="2" id="KW-1133">Transmembrane helix</keyword>
<protein>
    <recommendedName>
        <fullName evidence="3">Phage head morphogenesis domain-containing protein</fullName>
    </recommendedName>
</protein>
<dbReference type="Pfam" id="PF04233">
    <property type="entry name" value="Phage_Mu_F"/>
    <property type="match status" value="1"/>
</dbReference>
<organism evidence="4 5">
    <name type="scientific">Bacillus cereus VD021</name>
    <dbReference type="NCBI Taxonomy" id="1053224"/>
    <lineage>
        <taxon>Bacteria</taxon>
        <taxon>Bacillati</taxon>
        <taxon>Bacillota</taxon>
        <taxon>Bacilli</taxon>
        <taxon>Bacillales</taxon>
        <taxon>Bacillaceae</taxon>
        <taxon>Bacillus</taxon>
        <taxon>Bacillus cereus group</taxon>
    </lineage>
</organism>
<keyword evidence="2" id="KW-0472">Membrane</keyword>
<name>R8GY23_BACCE</name>
<dbReference type="InterPro" id="IPR006528">
    <property type="entry name" value="Phage_head_morphogenesis_dom"/>
</dbReference>
<feature type="transmembrane region" description="Helical" evidence="2">
    <location>
        <begin position="155"/>
        <end position="176"/>
    </location>
</feature>
<dbReference type="EMBL" id="AHES01000082">
    <property type="protein sequence ID" value="EOO65481.1"/>
    <property type="molecule type" value="Genomic_DNA"/>
</dbReference>
<accession>R8GY23</accession>
<feature type="domain" description="Phage head morphogenesis" evidence="3">
    <location>
        <begin position="154"/>
        <end position="275"/>
    </location>
</feature>
<proteinExistence type="predicted"/>
<gene>
    <name evidence="4" type="ORF">IIC_06091</name>
</gene>
<comment type="caution">
    <text evidence="4">The sequence shown here is derived from an EMBL/GenBank/DDBJ whole genome shotgun (WGS) entry which is preliminary data.</text>
</comment>